<accession>A0AAD4NDE6</accession>
<dbReference type="InterPro" id="IPR049511">
    <property type="entry name" value="PGH-like_rpt"/>
</dbReference>
<dbReference type="InterPro" id="IPR001466">
    <property type="entry name" value="Beta-lactam-related"/>
</dbReference>
<sequence length="861" mass="98436">MAPNATGESGDRATQQADDNRYYQWRKTVEISANYTLRTIETVMNTHKDNDTAANPDKTIMSDPLSDNYPACFPPISLAHWQRNSDDSRYSLTDTHPQIWKMSTVNETGYHDYITLSRRNTRSMPRFPLWNPTKPFDCCKSRRSFESAASHASTSDNHGLPSYYPCCGIDSDATFSNSHHSVIRHHPKLKMIAAAVAHKSSGVQKFQVVHPVFPNEKEWVMVAGNESAVDSVLAISLLYNGRLASMGHYNDNSGGMHYYAIMHRFIGPVFLKPNPLTFAELLKIAQENEEIDLGLTQLCGQADENGKVLFSTYWEKIPGVSFRIWFPGTVEAKNQKILYENEGYRLTTICGYSVKNEAYYVGVWQKPALNKVPYEAHYGLSLRECLSHDEKLATKDFVATQFRVFSNGNEVLCCAIWEYFPGRKHFIEIGENLRQMHKKHMSVRSRLPRQISHFVDVATNRVKYVVLWSNLSTFRYPNPPDIWAGKSIPAKFLPGTEKQLQPSQLRFLVKRVERFMRELDIPGLSVAISRQEQLKFAAGFGYSNIRRREVVTPYHQFRVGSVSKPITAAAIMLLVERGKLGLDQRVFGSHDSIFGNEFARDRPYGKFITNITIRNLLEHTSGGWNNVDSDPAWLEPELTTPQLIELVLERQPLIARPGQAWIYSNFGYQLLGYIIERLSGQTYEQFVKSNIWDKVGVAETQVARPTLSEKSRREVLYYMSGNKLGFNPYEMLPPERTGPWGGWIASPIELLKLMAHVDGFHRKPDILSERSLREWIVPTAVSNETYGLGWSLNIMGFNGWQHDGRMPGSAAMLVRLDNGLEMAVIVNKEYSERDFFHELGYILHHIGNNCDWWKENRIDLF</sequence>
<keyword evidence="3" id="KW-1185">Reference proteome</keyword>
<evidence type="ECO:0000313" key="3">
    <source>
        <dbReference type="Proteomes" id="UP001201812"/>
    </source>
</evidence>
<dbReference type="PANTHER" id="PTHR46825">
    <property type="entry name" value="D-ALANYL-D-ALANINE-CARBOXYPEPTIDASE/ENDOPEPTIDASE AMPH"/>
    <property type="match status" value="1"/>
</dbReference>
<organism evidence="2 3">
    <name type="scientific">Ditylenchus destructor</name>
    <dbReference type="NCBI Taxonomy" id="166010"/>
    <lineage>
        <taxon>Eukaryota</taxon>
        <taxon>Metazoa</taxon>
        <taxon>Ecdysozoa</taxon>
        <taxon>Nematoda</taxon>
        <taxon>Chromadorea</taxon>
        <taxon>Rhabditida</taxon>
        <taxon>Tylenchina</taxon>
        <taxon>Tylenchomorpha</taxon>
        <taxon>Sphaerularioidea</taxon>
        <taxon>Anguinidae</taxon>
        <taxon>Anguininae</taxon>
        <taxon>Ditylenchus</taxon>
    </lineage>
</organism>
<comment type="caution">
    <text evidence="2">The sequence shown here is derived from an EMBL/GenBank/DDBJ whole genome shotgun (WGS) entry which is preliminary data.</text>
</comment>
<evidence type="ECO:0000259" key="1">
    <source>
        <dbReference type="Pfam" id="PF00144"/>
    </source>
</evidence>
<dbReference type="Proteomes" id="UP001201812">
    <property type="component" value="Unassembled WGS sequence"/>
</dbReference>
<dbReference type="InterPro" id="IPR050491">
    <property type="entry name" value="AmpC-like"/>
</dbReference>
<dbReference type="InterPro" id="IPR012338">
    <property type="entry name" value="Beta-lactam/transpept-like"/>
</dbReference>
<proteinExistence type="predicted"/>
<protein>
    <submittedName>
        <fullName evidence="2">Beta-lactamase domain-containing protein</fullName>
    </submittedName>
</protein>
<evidence type="ECO:0000313" key="2">
    <source>
        <dbReference type="EMBL" id="KAI1725277.1"/>
    </source>
</evidence>
<dbReference type="Gene3D" id="3.40.710.10">
    <property type="entry name" value="DD-peptidase/beta-lactamase superfamily"/>
    <property type="match status" value="1"/>
</dbReference>
<dbReference type="Pfam" id="PF00144">
    <property type="entry name" value="Beta-lactamase"/>
    <property type="match status" value="1"/>
</dbReference>
<dbReference type="Pfam" id="PF17660">
    <property type="entry name" value="BTRD1"/>
    <property type="match status" value="2"/>
</dbReference>
<dbReference type="SUPFAM" id="SSF56601">
    <property type="entry name" value="beta-lactamase/transpeptidase-like"/>
    <property type="match status" value="1"/>
</dbReference>
<dbReference type="EMBL" id="JAKKPZ010000002">
    <property type="protein sequence ID" value="KAI1725277.1"/>
    <property type="molecule type" value="Genomic_DNA"/>
</dbReference>
<feature type="domain" description="Beta-lactamase-related" evidence="1">
    <location>
        <begin position="510"/>
        <end position="841"/>
    </location>
</feature>
<name>A0AAD4NDE6_9BILA</name>
<dbReference type="AlphaFoldDB" id="A0AAD4NDE6"/>
<dbReference type="PANTHER" id="PTHR46825:SF13">
    <property type="entry name" value="BETA-LACTAMASE-RELATED DOMAIN-CONTAINING PROTEIN"/>
    <property type="match status" value="1"/>
</dbReference>
<reference evidence="2" key="1">
    <citation type="submission" date="2022-01" db="EMBL/GenBank/DDBJ databases">
        <title>Genome Sequence Resource for Two Populations of Ditylenchus destructor, the Migratory Endoparasitic Phytonematode.</title>
        <authorList>
            <person name="Zhang H."/>
            <person name="Lin R."/>
            <person name="Xie B."/>
        </authorList>
    </citation>
    <scope>NUCLEOTIDE SEQUENCE</scope>
    <source>
        <strain evidence="2">BazhouSP</strain>
    </source>
</reference>
<gene>
    <name evidence="2" type="ORF">DdX_01929</name>
</gene>